<accession>A0ABD0M8K7</accession>
<protein>
    <submittedName>
        <fullName evidence="2">Uncharacterized protein</fullName>
    </submittedName>
</protein>
<dbReference type="EMBL" id="JACVVK020000004">
    <property type="protein sequence ID" value="KAK7507702.1"/>
    <property type="molecule type" value="Genomic_DNA"/>
</dbReference>
<keyword evidence="3" id="KW-1185">Reference proteome</keyword>
<feature type="region of interest" description="Disordered" evidence="1">
    <location>
        <begin position="23"/>
        <end position="52"/>
    </location>
</feature>
<organism evidence="2 3">
    <name type="scientific">Batillaria attramentaria</name>
    <dbReference type="NCBI Taxonomy" id="370345"/>
    <lineage>
        <taxon>Eukaryota</taxon>
        <taxon>Metazoa</taxon>
        <taxon>Spiralia</taxon>
        <taxon>Lophotrochozoa</taxon>
        <taxon>Mollusca</taxon>
        <taxon>Gastropoda</taxon>
        <taxon>Caenogastropoda</taxon>
        <taxon>Sorbeoconcha</taxon>
        <taxon>Cerithioidea</taxon>
        <taxon>Batillariidae</taxon>
        <taxon>Batillaria</taxon>
    </lineage>
</organism>
<comment type="caution">
    <text evidence="2">The sequence shown here is derived from an EMBL/GenBank/DDBJ whole genome shotgun (WGS) entry which is preliminary data.</text>
</comment>
<name>A0ABD0M8K7_9CAEN</name>
<sequence length="88" mass="9281">MAPNTTTLSGPTRARGQVIIFAKGNPEAPAPKSWGFGGKPRSARSERKGGGGGVAREALQAMVQDIYELLAALPDTKLKRAVHLNRGQ</sequence>
<evidence type="ECO:0000313" key="3">
    <source>
        <dbReference type="Proteomes" id="UP001519460"/>
    </source>
</evidence>
<evidence type="ECO:0000313" key="2">
    <source>
        <dbReference type="EMBL" id="KAK7507702.1"/>
    </source>
</evidence>
<reference evidence="2 3" key="1">
    <citation type="journal article" date="2023" name="Sci. Data">
        <title>Genome assembly of the Korean intertidal mud-creeper Batillaria attramentaria.</title>
        <authorList>
            <person name="Patra A.K."/>
            <person name="Ho P.T."/>
            <person name="Jun S."/>
            <person name="Lee S.J."/>
            <person name="Kim Y."/>
            <person name="Won Y.J."/>
        </authorList>
    </citation>
    <scope>NUCLEOTIDE SEQUENCE [LARGE SCALE GENOMIC DNA]</scope>
    <source>
        <strain evidence="2">Wonlab-2016</strain>
    </source>
</reference>
<dbReference type="AlphaFoldDB" id="A0ABD0M8K7"/>
<proteinExistence type="predicted"/>
<gene>
    <name evidence="2" type="ORF">BaRGS_00001637</name>
</gene>
<dbReference type="Proteomes" id="UP001519460">
    <property type="component" value="Unassembled WGS sequence"/>
</dbReference>
<evidence type="ECO:0000256" key="1">
    <source>
        <dbReference type="SAM" id="MobiDB-lite"/>
    </source>
</evidence>